<dbReference type="InterPro" id="IPR043129">
    <property type="entry name" value="ATPase_NBD"/>
</dbReference>
<dbReference type="NCBIfam" id="TIGR00016">
    <property type="entry name" value="ackA"/>
    <property type="match status" value="1"/>
</dbReference>
<dbReference type="SUPFAM" id="SSF53067">
    <property type="entry name" value="Actin-like ATPase domain"/>
    <property type="match status" value="2"/>
</dbReference>
<feature type="binding site" evidence="7">
    <location>
        <begin position="213"/>
        <end position="217"/>
    </location>
    <ligand>
        <name>ATP</name>
        <dbReference type="ChEBI" id="CHEBI:30616"/>
    </ligand>
</feature>
<feature type="binding site" evidence="7">
    <location>
        <position position="19"/>
    </location>
    <ligand>
        <name>ATP</name>
        <dbReference type="ChEBI" id="CHEBI:30616"/>
    </ligand>
</feature>
<dbReference type="AlphaFoldDB" id="A0A133ZBP3"/>
<evidence type="ECO:0000256" key="3">
    <source>
        <dbReference type="ARBA" id="ARBA00022679"/>
    </source>
</evidence>
<keyword evidence="10" id="KW-1185">Reference proteome</keyword>
<dbReference type="Proteomes" id="UP000070394">
    <property type="component" value="Unassembled WGS sequence"/>
</dbReference>
<dbReference type="PROSITE" id="PS01075">
    <property type="entry name" value="ACETATE_KINASE_1"/>
    <property type="match status" value="1"/>
</dbReference>
<dbReference type="HAMAP" id="MF_00020">
    <property type="entry name" value="Acetate_kinase"/>
    <property type="match status" value="1"/>
</dbReference>
<dbReference type="InterPro" id="IPR000890">
    <property type="entry name" value="Aliphatic_acid_kin_short-chain"/>
</dbReference>
<comment type="subcellular location">
    <subcellularLocation>
        <location evidence="7">Cytoplasm</location>
    </subcellularLocation>
</comment>
<gene>
    <name evidence="7" type="primary">ackA</name>
    <name evidence="9" type="ORF">HMPREF1866_02774</name>
</gene>
<organism evidence="9 10">
    <name type="scientific">Lachnoanaerobaculum saburreum</name>
    <dbReference type="NCBI Taxonomy" id="467210"/>
    <lineage>
        <taxon>Bacteria</taxon>
        <taxon>Bacillati</taxon>
        <taxon>Bacillota</taxon>
        <taxon>Clostridia</taxon>
        <taxon>Lachnospirales</taxon>
        <taxon>Lachnospiraceae</taxon>
        <taxon>Lachnoanaerobaculum</taxon>
    </lineage>
</organism>
<comment type="function">
    <text evidence="7">Catalyzes the formation of acetyl phosphate from acetate and ATP. Can also catalyze the reverse reaction.</text>
</comment>
<dbReference type="PIRSF" id="PIRSF000722">
    <property type="entry name" value="Acetate_prop_kin"/>
    <property type="match status" value="1"/>
</dbReference>
<reference evidence="10" key="1">
    <citation type="submission" date="2016-01" db="EMBL/GenBank/DDBJ databases">
        <authorList>
            <person name="Mitreva M."/>
            <person name="Pepin K.H."/>
            <person name="Mihindukulasuriya K.A."/>
            <person name="Fulton R."/>
            <person name="Fronick C."/>
            <person name="O'Laughlin M."/>
            <person name="Miner T."/>
            <person name="Herter B."/>
            <person name="Rosa B.A."/>
            <person name="Cordes M."/>
            <person name="Tomlinson C."/>
            <person name="Wollam A."/>
            <person name="Palsikar V.B."/>
            <person name="Mardis E.R."/>
            <person name="Wilson R.K."/>
        </authorList>
    </citation>
    <scope>NUCLEOTIDE SEQUENCE [LARGE SCALE GENOMIC DNA]</scope>
    <source>
        <strain evidence="10">DNF00896</strain>
    </source>
</reference>
<comment type="caution">
    <text evidence="9">The sequence shown here is derived from an EMBL/GenBank/DDBJ whole genome shotgun (WGS) entry which is preliminary data.</text>
</comment>
<evidence type="ECO:0000256" key="7">
    <source>
        <dbReference type="HAMAP-Rule" id="MF_00020"/>
    </source>
</evidence>
<dbReference type="InterPro" id="IPR023865">
    <property type="entry name" value="Aliphatic_acid_kinase_CS"/>
</dbReference>
<comment type="similarity">
    <text evidence="1 7 8">Belongs to the acetokinase family.</text>
</comment>
<sequence>MEFLMKNILVINCGSSSLKYQLINMENEEPLAKGLFERIAIPGSKLTHEPIGKDKYVVEKDVKDHTEAIALVFEALTDKDHGVIKDASEIAAVGHRVVQGGVKYPDSVVIDDEVKAEIKKYCDLAPLHNPANLMGIEAVEKAMPGITNVAAFDTSFGMGMPEKAYKYAIPSEYYDKYHIRRYGFHGTSHMYVSQEAIKFAGLDKDTARVIVCHLGNGASISASIGGKCIDSSMGLTPLEGLIMGTRSGDIDPAIVQYICDKENRSVDEVLNILNKKSGVLGMSGGISSDFRDIENAAADGNKLAEVALEAFRYRIIKYVGAYIAAMGGVDAICFTAGVGENDKETRRIVGNAFGYLGAKIDDNANNVRGKRTMISTPDSKVKLILMPTNEELAIARDAYRLAKK</sequence>
<dbReference type="GO" id="GO:0006085">
    <property type="term" value="P:acetyl-CoA biosynthetic process"/>
    <property type="evidence" value="ECO:0007669"/>
    <property type="project" value="UniProtKB-UniRule"/>
</dbReference>
<dbReference type="PRINTS" id="PR00471">
    <property type="entry name" value="ACETATEKNASE"/>
</dbReference>
<dbReference type="CDD" id="cd24010">
    <property type="entry name" value="ASKHA_NBD_AcK_PK"/>
    <property type="match status" value="1"/>
</dbReference>
<dbReference type="Pfam" id="PF00871">
    <property type="entry name" value="Acetate_kinase"/>
    <property type="match status" value="1"/>
</dbReference>
<accession>A0A133ZBP3</accession>
<feature type="binding site" evidence="7">
    <location>
        <position position="390"/>
    </location>
    <ligand>
        <name>Mg(2+)</name>
        <dbReference type="ChEBI" id="CHEBI:18420"/>
    </ligand>
</feature>
<comment type="catalytic activity">
    <reaction evidence="7">
        <text>acetate + ATP = acetyl phosphate + ADP</text>
        <dbReference type="Rhea" id="RHEA:11352"/>
        <dbReference type="ChEBI" id="CHEBI:22191"/>
        <dbReference type="ChEBI" id="CHEBI:30089"/>
        <dbReference type="ChEBI" id="CHEBI:30616"/>
        <dbReference type="ChEBI" id="CHEBI:456216"/>
        <dbReference type="EC" id="2.7.2.1"/>
    </reaction>
</comment>
<keyword evidence="7" id="KW-0460">Magnesium</keyword>
<dbReference type="PATRIC" id="fig|467210.3.peg.2751"/>
<comment type="cofactor">
    <cofactor evidence="7">
        <name>Mg(2+)</name>
        <dbReference type="ChEBI" id="CHEBI:18420"/>
    </cofactor>
    <cofactor evidence="7">
        <name>Mn(2+)</name>
        <dbReference type="ChEBI" id="CHEBI:29035"/>
    </cofactor>
    <text evidence="7">Mg(2+). Can also accept Mn(2+).</text>
</comment>
<feature type="binding site" evidence="7">
    <location>
        <position position="12"/>
    </location>
    <ligand>
        <name>Mg(2+)</name>
        <dbReference type="ChEBI" id="CHEBI:18420"/>
    </ligand>
</feature>
<evidence type="ECO:0000256" key="5">
    <source>
        <dbReference type="ARBA" id="ARBA00022777"/>
    </source>
</evidence>
<dbReference type="UniPathway" id="UPA00340">
    <property type="reaction ID" value="UER00458"/>
</dbReference>
<keyword evidence="2 7" id="KW-0963">Cytoplasm</keyword>
<feature type="binding site" evidence="7">
    <location>
        <position position="96"/>
    </location>
    <ligand>
        <name>substrate</name>
    </ligand>
</feature>
<keyword evidence="6 7" id="KW-0067">ATP-binding</keyword>
<keyword evidence="3 7" id="KW-0808">Transferase</keyword>
<evidence type="ECO:0000256" key="6">
    <source>
        <dbReference type="ARBA" id="ARBA00022840"/>
    </source>
</evidence>
<dbReference type="EC" id="2.7.2.1" evidence="7"/>
<protein>
    <recommendedName>
        <fullName evidence="7">Acetate kinase</fullName>
        <ecNumber evidence="7">2.7.2.1</ecNumber>
    </recommendedName>
    <alternativeName>
        <fullName evidence="7">Acetokinase</fullName>
    </alternativeName>
</protein>
<dbReference type="PROSITE" id="PS01076">
    <property type="entry name" value="ACETATE_KINASE_2"/>
    <property type="match status" value="1"/>
</dbReference>
<dbReference type="GO" id="GO:0008776">
    <property type="term" value="F:acetate kinase activity"/>
    <property type="evidence" value="ECO:0007669"/>
    <property type="project" value="UniProtKB-UniRule"/>
</dbReference>
<keyword evidence="5 7" id="KW-0418">Kinase</keyword>
<name>A0A133ZBP3_9FIRM</name>
<dbReference type="PANTHER" id="PTHR21060:SF15">
    <property type="entry name" value="ACETATE KINASE-RELATED"/>
    <property type="match status" value="1"/>
</dbReference>
<dbReference type="EMBL" id="LSDA01000145">
    <property type="protein sequence ID" value="KXB52856.1"/>
    <property type="molecule type" value="Genomic_DNA"/>
</dbReference>
<feature type="binding site" evidence="7">
    <location>
        <begin position="289"/>
        <end position="291"/>
    </location>
    <ligand>
        <name>ATP</name>
        <dbReference type="ChEBI" id="CHEBI:30616"/>
    </ligand>
</feature>
<evidence type="ECO:0000256" key="2">
    <source>
        <dbReference type="ARBA" id="ARBA00022490"/>
    </source>
</evidence>
<feature type="site" description="Transition state stabilizer" evidence="7">
    <location>
        <position position="246"/>
    </location>
</feature>
<keyword evidence="7" id="KW-0479">Metal-binding</keyword>
<feature type="binding site" evidence="7">
    <location>
        <begin position="337"/>
        <end position="341"/>
    </location>
    <ligand>
        <name>ATP</name>
        <dbReference type="ChEBI" id="CHEBI:30616"/>
    </ligand>
</feature>
<comment type="subunit">
    <text evidence="7">Homodimer.</text>
</comment>
<dbReference type="GO" id="GO:0005737">
    <property type="term" value="C:cytoplasm"/>
    <property type="evidence" value="ECO:0007669"/>
    <property type="project" value="UniProtKB-SubCell"/>
</dbReference>
<feature type="active site" description="Proton donor/acceptor" evidence="7">
    <location>
        <position position="153"/>
    </location>
</feature>
<comment type="pathway">
    <text evidence="7">Metabolic intermediate biosynthesis; acetyl-CoA biosynthesis; acetyl-CoA from acetate: step 1/2.</text>
</comment>
<proteinExistence type="inferred from homology"/>
<evidence type="ECO:0000256" key="4">
    <source>
        <dbReference type="ARBA" id="ARBA00022741"/>
    </source>
</evidence>
<dbReference type="GO" id="GO:0000287">
    <property type="term" value="F:magnesium ion binding"/>
    <property type="evidence" value="ECO:0007669"/>
    <property type="project" value="UniProtKB-UniRule"/>
</dbReference>
<evidence type="ECO:0000256" key="8">
    <source>
        <dbReference type="RuleBase" id="RU003835"/>
    </source>
</evidence>
<evidence type="ECO:0000313" key="9">
    <source>
        <dbReference type="EMBL" id="KXB52856.1"/>
    </source>
</evidence>
<dbReference type="GO" id="GO:0005524">
    <property type="term" value="F:ATP binding"/>
    <property type="evidence" value="ECO:0007669"/>
    <property type="project" value="UniProtKB-KW"/>
</dbReference>
<evidence type="ECO:0000256" key="1">
    <source>
        <dbReference type="ARBA" id="ARBA00008748"/>
    </source>
</evidence>
<dbReference type="OrthoDB" id="9802453at2"/>
<dbReference type="GO" id="GO:0006083">
    <property type="term" value="P:acetate metabolic process"/>
    <property type="evidence" value="ECO:0007669"/>
    <property type="project" value="TreeGrafter"/>
</dbReference>
<dbReference type="InterPro" id="IPR004372">
    <property type="entry name" value="Ac/propionate_kinase"/>
</dbReference>
<keyword evidence="4 7" id="KW-0547">Nucleotide-binding</keyword>
<evidence type="ECO:0000313" key="10">
    <source>
        <dbReference type="Proteomes" id="UP000070394"/>
    </source>
</evidence>
<feature type="site" description="Transition state stabilizer" evidence="7">
    <location>
        <position position="185"/>
    </location>
</feature>
<dbReference type="PANTHER" id="PTHR21060">
    <property type="entry name" value="ACETATE KINASE"/>
    <property type="match status" value="1"/>
</dbReference>
<dbReference type="STRING" id="467210.HMPREF1866_02774"/>
<dbReference type="Gene3D" id="3.30.420.40">
    <property type="match status" value="2"/>
</dbReference>